<reference evidence="3" key="1">
    <citation type="journal article" date="2019" name="Int. J. Syst. Evol. Microbiol.">
        <title>The Global Catalogue of Microorganisms (GCM) 10K type strain sequencing project: providing services to taxonomists for standard genome sequencing and annotation.</title>
        <authorList>
            <consortium name="The Broad Institute Genomics Platform"/>
            <consortium name="The Broad Institute Genome Sequencing Center for Infectious Disease"/>
            <person name="Wu L."/>
            <person name="Ma J."/>
        </authorList>
    </citation>
    <scope>NUCLEOTIDE SEQUENCE [LARGE SCALE GENOMIC DNA]</scope>
    <source>
        <strain evidence="3">JCM 18204</strain>
    </source>
</reference>
<accession>A0ABP9CB99</accession>
<dbReference type="EMBL" id="BAABJE010000030">
    <property type="protein sequence ID" value="GAA4806634.1"/>
    <property type="molecule type" value="Genomic_DNA"/>
</dbReference>
<dbReference type="Proteomes" id="UP001499959">
    <property type="component" value="Unassembled WGS sequence"/>
</dbReference>
<name>A0ABP9CB99_9GAMM</name>
<evidence type="ECO:0000256" key="1">
    <source>
        <dbReference type="SAM" id="SignalP"/>
    </source>
</evidence>
<evidence type="ECO:0000313" key="2">
    <source>
        <dbReference type="EMBL" id="GAA4806634.1"/>
    </source>
</evidence>
<keyword evidence="1" id="KW-0732">Signal</keyword>
<evidence type="ECO:0000313" key="3">
    <source>
        <dbReference type="Proteomes" id="UP001499959"/>
    </source>
</evidence>
<dbReference type="RefSeq" id="WP_345304818.1">
    <property type="nucleotide sequence ID" value="NZ_BAABJE010000030.1"/>
</dbReference>
<proteinExistence type="predicted"/>
<evidence type="ECO:0008006" key="4">
    <source>
        <dbReference type="Google" id="ProtNLM"/>
    </source>
</evidence>
<sequence>MVRSAFALALCLTAMPGIATAGNPASRHEIRFPPQFVRPPAGLAIDHVRIVIACGEFVAIERIPADWNVGVSRPISAQAGFDATAGHGASALDDLSAFDGAIVVGRSDASCLRIQKATASSMQGEWEREIVDVRLVERASP</sequence>
<feature type="chain" id="PRO_5046657171" description="Secreted protein" evidence="1">
    <location>
        <begin position="22"/>
        <end position="141"/>
    </location>
</feature>
<feature type="signal peptide" evidence="1">
    <location>
        <begin position="1"/>
        <end position="21"/>
    </location>
</feature>
<gene>
    <name evidence="2" type="ORF">GCM10023307_36590</name>
</gene>
<keyword evidence="3" id="KW-1185">Reference proteome</keyword>
<comment type="caution">
    <text evidence="2">The sequence shown here is derived from an EMBL/GenBank/DDBJ whole genome shotgun (WGS) entry which is preliminary data.</text>
</comment>
<organism evidence="2 3">
    <name type="scientific">Lysobacter hankyongensis</name>
    <dbReference type="NCBI Taxonomy" id="1176535"/>
    <lineage>
        <taxon>Bacteria</taxon>
        <taxon>Pseudomonadati</taxon>
        <taxon>Pseudomonadota</taxon>
        <taxon>Gammaproteobacteria</taxon>
        <taxon>Lysobacterales</taxon>
        <taxon>Lysobacteraceae</taxon>
        <taxon>Lysobacter</taxon>
    </lineage>
</organism>
<protein>
    <recommendedName>
        <fullName evidence="4">Secreted protein</fullName>
    </recommendedName>
</protein>